<dbReference type="CDD" id="cd18186">
    <property type="entry name" value="BTB_POZ_ZBTB_KLHL-like"/>
    <property type="match status" value="1"/>
</dbReference>
<evidence type="ECO:0000313" key="2">
    <source>
        <dbReference type="EMBL" id="GMR30985.1"/>
    </source>
</evidence>
<protein>
    <recommendedName>
        <fullName evidence="1">BTB domain-containing protein</fullName>
    </recommendedName>
</protein>
<dbReference type="PANTHER" id="PTHR22744:SF14">
    <property type="entry name" value="BTB DOMAIN-CONTAINING PROTEIN-RELATED"/>
    <property type="match status" value="1"/>
</dbReference>
<keyword evidence="3" id="KW-1185">Reference proteome</keyword>
<comment type="caution">
    <text evidence="2">The sequence shown here is derived from an EMBL/GenBank/DDBJ whole genome shotgun (WGS) entry which is preliminary data.</text>
</comment>
<feature type="domain" description="BTB" evidence="1">
    <location>
        <begin position="9"/>
        <end position="51"/>
    </location>
</feature>
<evidence type="ECO:0000313" key="3">
    <source>
        <dbReference type="Proteomes" id="UP001328107"/>
    </source>
</evidence>
<evidence type="ECO:0000259" key="1">
    <source>
        <dbReference type="PROSITE" id="PS50097"/>
    </source>
</evidence>
<dbReference type="InterPro" id="IPR011333">
    <property type="entry name" value="SKP1/BTB/POZ_sf"/>
</dbReference>
<dbReference type="AlphaFoldDB" id="A0AAN4Z492"/>
<reference evidence="3" key="1">
    <citation type="submission" date="2022-10" db="EMBL/GenBank/DDBJ databases">
        <title>Genome assembly of Pristionchus species.</title>
        <authorList>
            <person name="Yoshida K."/>
            <person name="Sommer R.J."/>
        </authorList>
    </citation>
    <scope>NUCLEOTIDE SEQUENCE [LARGE SCALE GENOMIC DNA]</scope>
    <source>
        <strain evidence="3">RS5460</strain>
    </source>
</reference>
<dbReference type="PANTHER" id="PTHR22744">
    <property type="entry name" value="HELIX LOOP HELIX PROTEIN 21-RELATED"/>
    <property type="match status" value="1"/>
</dbReference>
<feature type="non-terminal residue" evidence="2">
    <location>
        <position position="95"/>
    </location>
</feature>
<dbReference type="SUPFAM" id="SSF54695">
    <property type="entry name" value="POZ domain"/>
    <property type="match status" value="1"/>
</dbReference>
<name>A0AAN4Z492_9BILA</name>
<feature type="non-terminal residue" evidence="2">
    <location>
        <position position="1"/>
    </location>
</feature>
<accession>A0AAN4Z492</accession>
<gene>
    <name evidence="2" type="ORF">PMAYCL1PPCAC_01180</name>
</gene>
<dbReference type="Gene3D" id="3.30.710.10">
    <property type="entry name" value="Potassium Channel Kv1.1, Chain A"/>
    <property type="match status" value="1"/>
</dbReference>
<dbReference type="PROSITE" id="PS50097">
    <property type="entry name" value="BTB"/>
    <property type="match status" value="1"/>
</dbReference>
<sequence length="95" mass="10940">LESRRHSSLASQSPFFNRLFFDDFIEKNMSEISIVDVEYEEFSNIIKIVHSLDGVCLTGGNVHRMLQLADRFELKIVEDSVVSFLLSTKSFSIHE</sequence>
<proteinExistence type="predicted"/>
<dbReference type="InterPro" id="IPR000210">
    <property type="entry name" value="BTB/POZ_dom"/>
</dbReference>
<dbReference type="Proteomes" id="UP001328107">
    <property type="component" value="Unassembled WGS sequence"/>
</dbReference>
<organism evidence="2 3">
    <name type="scientific">Pristionchus mayeri</name>
    <dbReference type="NCBI Taxonomy" id="1317129"/>
    <lineage>
        <taxon>Eukaryota</taxon>
        <taxon>Metazoa</taxon>
        <taxon>Ecdysozoa</taxon>
        <taxon>Nematoda</taxon>
        <taxon>Chromadorea</taxon>
        <taxon>Rhabditida</taxon>
        <taxon>Rhabditina</taxon>
        <taxon>Diplogasteromorpha</taxon>
        <taxon>Diplogasteroidea</taxon>
        <taxon>Neodiplogasteridae</taxon>
        <taxon>Pristionchus</taxon>
    </lineage>
</organism>
<dbReference type="EMBL" id="BTRK01000001">
    <property type="protein sequence ID" value="GMR30985.1"/>
    <property type="molecule type" value="Genomic_DNA"/>
</dbReference>
<dbReference type="Pfam" id="PF00651">
    <property type="entry name" value="BTB"/>
    <property type="match status" value="1"/>
</dbReference>